<evidence type="ECO:0000256" key="7">
    <source>
        <dbReference type="ARBA" id="ARBA00023136"/>
    </source>
</evidence>
<evidence type="ECO:0000256" key="5">
    <source>
        <dbReference type="ARBA" id="ARBA00022737"/>
    </source>
</evidence>
<dbReference type="PANTHER" id="PTHR24365">
    <property type="entry name" value="TOLL-LIKE RECEPTOR"/>
    <property type="match status" value="1"/>
</dbReference>
<evidence type="ECO:0000256" key="3">
    <source>
        <dbReference type="ARBA" id="ARBA00022692"/>
    </source>
</evidence>
<proteinExistence type="predicted"/>
<dbReference type="SUPFAM" id="SSF52047">
    <property type="entry name" value="RNI-like"/>
    <property type="match status" value="1"/>
</dbReference>
<name>A0AAD9NF88_RIDPI</name>
<accession>A0AAD9NF88</accession>
<dbReference type="Proteomes" id="UP001209878">
    <property type="component" value="Unassembled WGS sequence"/>
</dbReference>
<organism evidence="11 12">
    <name type="scientific">Ridgeia piscesae</name>
    <name type="common">Tubeworm</name>
    <dbReference type="NCBI Taxonomy" id="27915"/>
    <lineage>
        <taxon>Eukaryota</taxon>
        <taxon>Metazoa</taxon>
        <taxon>Spiralia</taxon>
        <taxon>Lophotrochozoa</taxon>
        <taxon>Annelida</taxon>
        <taxon>Polychaeta</taxon>
        <taxon>Sedentaria</taxon>
        <taxon>Canalipalpata</taxon>
        <taxon>Sabellida</taxon>
        <taxon>Siboglinidae</taxon>
        <taxon>Ridgeia</taxon>
    </lineage>
</organism>
<feature type="signal peptide" evidence="10">
    <location>
        <begin position="1"/>
        <end position="20"/>
    </location>
</feature>
<keyword evidence="2" id="KW-0433">Leucine-rich repeat</keyword>
<gene>
    <name evidence="11" type="ORF">NP493_1324g01058</name>
</gene>
<feature type="transmembrane region" description="Helical" evidence="9">
    <location>
        <begin position="656"/>
        <end position="679"/>
    </location>
</feature>
<evidence type="ECO:0000256" key="8">
    <source>
        <dbReference type="ARBA" id="ARBA00023180"/>
    </source>
</evidence>
<keyword evidence="8" id="KW-0325">Glycoprotein</keyword>
<dbReference type="PANTHER" id="PTHR24365:SF541">
    <property type="entry name" value="PROTEIN TOLL-RELATED"/>
    <property type="match status" value="1"/>
</dbReference>
<dbReference type="AlphaFoldDB" id="A0AAD9NF88"/>
<dbReference type="InterPro" id="IPR032675">
    <property type="entry name" value="LRR_dom_sf"/>
</dbReference>
<protein>
    <submittedName>
        <fullName evidence="11">Uncharacterized protein</fullName>
    </submittedName>
</protein>
<dbReference type="Pfam" id="PF13855">
    <property type="entry name" value="LRR_8"/>
    <property type="match status" value="3"/>
</dbReference>
<feature type="chain" id="PRO_5042280377" evidence="10">
    <location>
        <begin position="21"/>
        <end position="710"/>
    </location>
</feature>
<dbReference type="GO" id="GO:0007165">
    <property type="term" value="P:signal transduction"/>
    <property type="evidence" value="ECO:0007669"/>
    <property type="project" value="TreeGrafter"/>
</dbReference>
<keyword evidence="5" id="KW-0677">Repeat</keyword>
<dbReference type="SMART" id="SM00365">
    <property type="entry name" value="LRR_SD22"/>
    <property type="match status" value="3"/>
</dbReference>
<dbReference type="SMART" id="SM00369">
    <property type="entry name" value="LRR_TYP"/>
    <property type="match status" value="6"/>
</dbReference>
<dbReference type="PROSITE" id="PS51450">
    <property type="entry name" value="LRR"/>
    <property type="match status" value="2"/>
</dbReference>
<dbReference type="GO" id="GO:0038023">
    <property type="term" value="F:signaling receptor activity"/>
    <property type="evidence" value="ECO:0007669"/>
    <property type="project" value="TreeGrafter"/>
</dbReference>
<dbReference type="InterPro" id="IPR001611">
    <property type="entry name" value="Leu-rich_rpt"/>
</dbReference>
<evidence type="ECO:0000313" key="12">
    <source>
        <dbReference type="Proteomes" id="UP001209878"/>
    </source>
</evidence>
<evidence type="ECO:0000313" key="11">
    <source>
        <dbReference type="EMBL" id="KAK2166388.1"/>
    </source>
</evidence>
<dbReference type="InterPro" id="IPR003591">
    <property type="entry name" value="Leu-rich_rpt_typical-subtyp"/>
</dbReference>
<keyword evidence="12" id="KW-1185">Reference proteome</keyword>
<evidence type="ECO:0000256" key="10">
    <source>
        <dbReference type="SAM" id="SignalP"/>
    </source>
</evidence>
<keyword evidence="3 9" id="KW-0812">Transmembrane</keyword>
<evidence type="ECO:0000256" key="9">
    <source>
        <dbReference type="SAM" id="Phobius"/>
    </source>
</evidence>
<comment type="caution">
    <text evidence="11">The sequence shown here is derived from an EMBL/GenBank/DDBJ whole genome shotgun (WGS) entry which is preliminary data.</text>
</comment>
<keyword evidence="4 10" id="KW-0732">Signal</keyword>
<sequence length="710" mass="80686">MTSAVRLVIALCALSGSIHCLPCDELRSYGDRVVLDCSSRNISRLPVNTPSSTTELYLERNVIETVPRMSFQHMSNLRLLDLSHNIIMNLEKDCFSGLRRLQKLNLHGNRLDLVRLPRDTFAGMPSLVVLAIAGQGTTGKYPVALLDGLRPLRTLSVRGEATGLPDEYGRLPLLTTLDINGGDPRNVTRDMFAAIRESNVTELVIRHTSITHIDAGAFSHFANLRLLNINCNNLDVRTTITSLGKTQNSSIDSVFIDYIKSRHINVFDMKDFCSESFFWNNVRRLSLRHDGYEIPLFRHFQCLSQIEELYMSHNQFRLGPMSIDGTKLFTEDKLEESSLFCKLRIFDISYNLNADERTRCNDGFDLSSNISDVLPHFPVLQPTANVVNQSVSPLPDPDDFSEVRIFKLLANLRYIDVSHFPSSARHKFQKPAFFGSNNVLYLNLSGTKIVRQFDWLVVGLSQLQVVDISHGILEYFGDNVLRYFVGLRYLNVSNNVLGHGHTDFQKVFSLTSRLEDIDLSNNGLRQIHPISFAMCTKIRELKLNNNEFNDIHLELFALTHLRLLDLSGNRLPYLRSGFVEQLNNLYANTTFELNIRNNDFVCSCGSLPFLRWLQTTPVYVTGKAELSCLYNGSTQFLMNVSVSDVANTCNAPNHQIPLILVIVVVFLLCLITSVLLYMFKEYAQVKYLLFKTRLMFTSASYSWRGNIRIT</sequence>
<evidence type="ECO:0000256" key="4">
    <source>
        <dbReference type="ARBA" id="ARBA00022729"/>
    </source>
</evidence>
<dbReference type="GO" id="GO:0005886">
    <property type="term" value="C:plasma membrane"/>
    <property type="evidence" value="ECO:0007669"/>
    <property type="project" value="TreeGrafter"/>
</dbReference>
<evidence type="ECO:0000256" key="2">
    <source>
        <dbReference type="ARBA" id="ARBA00022614"/>
    </source>
</evidence>
<dbReference type="SUPFAM" id="SSF52058">
    <property type="entry name" value="L domain-like"/>
    <property type="match status" value="1"/>
</dbReference>
<keyword evidence="6 9" id="KW-1133">Transmembrane helix</keyword>
<keyword evidence="7 9" id="KW-0472">Membrane</keyword>
<dbReference type="Gene3D" id="3.80.10.10">
    <property type="entry name" value="Ribonuclease Inhibitor"/>
    <property type="match status" value="4"/>
</dbReference>
<reference evidence="11" key="1">
    <citation type="journal article" date="2023" name="Mol. Biol. Evol.">
        <title>Third-Generation Sequencing Reveals the Adaptive Role of the Epigenome in Three Deep-Sea Polychaetes.</title>
        <authorList>
            <person name="Perez M."/>
            <person name="Aroh O."/>
            <person name="Sun Y."/>
            <person name="Lan Y."/>
            <person name="Juniper S.K."/>
            <person name="Young C.R."/>
            <person name="Angers B."/>
            <person name="Qian P.Y."/>
        </authorList>
    </citation>
    <scope>NUCLEOTIDE SEQUENCE</scope>
    <source>
        <strain evidence="11">R07B-5</strain>
    </source>
</reference>
<comment type="subcellular location">
    <subcellularLocation>
        <location evidence="1">Membrane</location>
        <topology evidence="1">Single-pass membrane protein</topology>
    </subcellularLocation>
</comment>
<dbReference type="EMBL" id="JAODUO010001323">
    <property type="protein sequence ID" value="KAK2166388.1"/>
    <property type="molecule type" value="Genomic_DNA"/>
</dbReference>
<evidence type="ECO:0000256" key="1">
    <source>
        <dbReference type="ARBA" id="ARBA00004167"/>
    </source>
</evidence>
<evidence type="ECO:0000256" key="6">
    <source>
        <dbReference type="ARBA" id="ARBA00022989"/>
    </source>
</evidence>